<sequence>MDTSKLPHPLRAWKFLRRNPNYQAEWRSRSSKIRRASDEYDFPIHRQTRQDLRAAQWGLLAYEDPNAGAGHAAPFWAIGPMLDAEISEDDGVPLLPALCQSGARVSGLRLQGGGLVLTVTKDGTAMQLRFPNDRLPGSSFGVVLRIPLGLRLPVLLSCTHDLWTVLAGEQFKKVEAAVRGTWANCFSLLTA</sequence>
<proteinExistence type="predicted"/>
<dbReference type="Proteomes" id="UP000322084">
    <property type="component" value="Unassembled WGS sequence"/>
</dbReference>
<dbReference type="EMBL" id="BKCL01000014">
    <property type="protein sequence ID" value="GEQ99223.1"/>
    <property type="molecule type" value="Genomic_DNA"/>
</dbReference>
<protein>
    <submittedName>
        <fullName evidence="1">Uncharacterized protein</fullName>
    </submittedName>
</protein>
<gene>
    <name evidence="1" type="ORF">JCM17844_28600</name>
</gene>
<name>A0A5A7MV74_9PROT</name>
<reference evidence="1 2" key="1">
    <citation type="submission" date="2019-09" db="EMBL/GenBank/DDBJ databases">
        <title>NBRP : Genome information of microbial organism related human and environment.</title>
        <authorList>
            <person name="Hattori M."/>
            <person name="Oshima K."/>
            <person name="Inaba H."/>
            <person name="Suda W."/>
            <person name="Sakamoto M."/>
            <person name="Iino T."/>
            <person name="Kitahara M."/>
            <person name="Oshida Y."/>
            <person name="Iida T."/>
            <person name="Kudo T."/>
            <person name="Itoh T."/>
            <person name="Ohkuma M."/>
        </authorList>
    </citation>
    <scope>NUCLEOTIDE SEQUENCE [LARGE SCALE GENOMIC DNA]</scope>
    <source>
        <strain evidence="1 2">Hi-2</strain>
    </source>
</reference>
<accession>A0A5A7MV74</accession>
<evidence type="ECO:0000313" key="1">
    <source>
        <dbReference type="EMBL" id="GEQ99223.1"/>
    </source>
</evidence>
<evidence type="ECO:0000313" key="2">
    <source>
        <dbReference type="Proteomes" id="UP000322084"/>
    </source>
</evidence>
<dbReference type="RefSeq" id="WP_150001358.1">
    <property type="nucleotide sequence ID" value="NZ_BKCL01000014.1"/>
</dbReference>
<dbReference type="AlphaFoldDB" id="A0A5A7MV74"/>
<comment type="caution">
    <text evidence="1">The sequence shown here is derived from an EMBL/GenBank/DDBJ whole genome shotgun (WGS) entry which is preliminary data.</text>
</comment>
<organism evidence="1 2">
    <name type="scientific">Iodidimonas gelatinilytica</name>
    <dbReference type="NCBI Taxonomy" id="1236966"/>
    <lineage>
        <taxon>Bacteria</taxon>
        <taxon>Pseudomonadati</taxon>
        <taxon>Pseudomonadota</taxon>
        <taxon>Alphaproteobacteria</taxon>
        <taxon>Iodidimonadales</taxon>
        <taxon>Iodidimonadaceae</taxon>
        <taxon>Iodidimonas</taxon>
    </lineage>
</organism>